<dbReference type="AlphaFoldDB" id="A0A2P2L960"/>
<sequence length="135" mass="14592">MIFLYSWAATSGSSPKVGPPRWHRPAPLSTTSALPLTTDPLPDLPPILFSTITITAATAVPPMGSCSRTSSADLLSMQNHALAVAVVVEAGVLLPYPRPHSITIPFSKTRMRSRRRCRSLISQSTMRIFSMGCLD</sequence>
<organism evidence="2">
    <name type="scientific">Rhizophora mucronata</name>
    <name type="common">Asiatic mangrove</name>
    <dbReference type="NCBI Taxonomy" id="61149"/>
    <lineage>
        <taxon>Eukaryota</taxon>
        <taxon>Viridiplantae</taxon>
        <taxon>Streptophyta</taxon>
        <taxon>Embryophyta</taxon>
        <taxon>Tracheophyta</taxon>
        <taxon>Spermatophyta</taxon>
        <taxon>Magnoliopsida</taxon>
        <taxon>eudicotyledons</taxon>
        <taxon>Gunneridae</taxon>
        <taxon>Pentapetalae</taxon>
        <taxon>rosids</taxon>
        <taxon>fabids</taxon>
        <taxon>Malpighiales</taxon>
        <taxon>Rhizophoraceae</taxon>
        <taxon>Rhizophora</taxon>
    </lineage>
</organism>
<accession>A0A2P2L960</accession>
<dbReference type="EMBL" id="GGEC01034012">
    <property type="protein sequence ID" value="MBX14496.1"/>
    <property type="molecule type" value="Transcribed_RNA"/>
</dbReference>
<protein>
    <submittedName>
        <fullName evidence="1">Uncharacterized protein MANES_12G058900</fullName>
    </submittedName>
</protein>
<evidence type="ECO:0000313" key="2">
    <source>
        <dbReference type="EMBL" id="MBX14498.1"/>
    </source>
</evidence>
<evidence type="ECO:0000313" key="1">
    <source>
        <dbReference type="EMBL" id="MBX14496.1"/>
    </source>
</evidence>
<dbReference type="EMBL" id="GGEC01034014">
    <property type="protein sequence ID" value="MBX14498.1"/>
    <property type="molecule type" value="Transcribed_RNA"/>
</dbReference>
<reference evidence="2" key="1">
    <citation type="submission" date="2018-02" db="EMBL/GenBank/DDBJ databases">
        <title>Rhizophora mucronata_Transcriptome.</title>
        <authorList>
            <person name="Meera S.P."/>
            <person name="Sreeshan A."/>
            <person name="Augustine A."/>
        </authorList>
    </citation>
    <scope>NUCLEOTIDE SEQUENCE</scope>
    <source>
        <tissue evidence="2">Leaf</tissue>
    </source>
</reference>
<proteinExistence type="predicted"/>
<name>A0A2P2L960_RHIMU</name>